<dbReference type="RefSeq" id="WP_249993057.1">
    <property type="nucleotide sequence ID" value="NZ_CP116221.1"/>
</dbReference>
<protein>
    <recommendedName>
        <fullName evidence="3">GLPGLI family protein</fullName>
    </recommendedName>
</protein>
<keyword evidence="2" id="KW-1185">Reference proteome</keyword>
<sequence length="209" mass="24173">MRSLSLIILTVFLFGFQEQKELNEKSSAELKTMATKGIYIEFIFKSNKPTFGELFLITGSEDPKFPAQNRQFEKLNNLGFSFIDYAYYGIKNENKIGDGVTIWLFPMKNGNTEYDDYDAPFDSMLMEYTVLSNTEKSSYVVKKVFFAFKDNIDVKIVFEGKEVNDYKIIENRINDIIEVCRTELKVEPGSEEALRLVWGTMPLYKNGNN</sequence>
<dbReference type="Proteomes" id="UP001202717">
    <property type="component" value="Chromosome"/>
</dbReference>
<dbReference type="EMBL" id="CP116221">
    <property type="protein sequence ID" value="WCO01558.1"/>
    <property type="molecule type" value="Genomic_DNA"/>
</dbReference>
<gene>
    <name evidence="1" type="ORF">MUN68_016015</name>
</gene>
<accession>A0ABY7RXH3</accession>
<organism evidence="1 2">
    <name type="scientific">Psychroserpens ponticola</name>
    <dbReference type="NCBI Taxonomy" id="2932268"/>
    <lineage>
        <taxon>Bacteria</taxon>
        <taxon>Pseudomonadati</taxon>
        <taxon>Bacteroidota</taxon>
        <taxon>Flavobacteriia</taxon>
        <taxon>Flavobacteriales</taxon>
        <taxon>Flavobacteriaceae</taxon>
        <taxon>Psychroserpens</taxon>
    </lineage>
</organism>
<name>A0ABY7RXH3_9FLAO</name>
<evidence type="ECO:0008006" key="3">
    <source>
        <dbReference type="Google" id="ProtNLM"/>
    </source>
</evidence>
<evidence type="ECO:0000313" key="2">
    <source>
        <dbReference type="Proteomes" id="UP001202717"/>
    </source>
</evidence>
<reference evidence="1 2" key="1">
    <citation type="submission" date="2023-01" db="EMBL/GenBank/DDBJ databases">
        <title>Psychroserpens ponticola sp. nov., isolated from seawater.</title>
        <authorList>
            <person name="Kristyanto S."/>
            <person name="Jung J."/>
            <person name="Kim J.M."/>
            <person name="Jeon C.O."/>
        </authorList>
    </citation>
    <scope>NUCLEOTIDE SEQUENCE [LARGE SCALE GENOMIC DNA]</scope>
    <source>
        <strain evidence="1 2">MSW6</strain>
    </source>
</reference>
<evidence type="ECO:0000313" key="1">
    <source>
        <dbReference type="EMBL" id="WCO01558.1"/>
    </source>
</evidence>
<proteinExistence type="predicted"/>